<feature type="compositionally biased region" description="Low complexity" evidence="9">
    <location>
        <begin position="25"/>
        <end position="36"/>
    </location>
</feature>
<accession>A0ABP0EQH5</accession>
<dbReference type="Pfam" id="PF06417">
    <property type="entry name" value="EMC4"/>
    <property type="match status" value="1"/>
</dbReference>
<keyword evidence="6 10" id="KW-1133">Transmembrane helix</keyword>
<evidence type="ECO:0000313" key="12">
    <source>
        <dbReference type="Proteomes" id="UP001497600"/>
    </source>
</evidence>
<reference evidence="11 12" key="1">
    <citation type="submission" date="2024-01" db="EMBL/GenBank/DDBJ databases">
        <authorList>
            <consortium name="Genoscope - CEA"/>
            <person name="William W."/>
        </authorList>
    </citation>
    <scope>NUCLEOTIDE SEQUENCE [LARGE SCALE GENOMIC DNA]</scope>
    <source>
        <strain evidence="11 12">29B2s-10</strain>
    </source>
</reference>
<gene>
    <name evidence="11" type="primary">EMC4</name>
    <name evidence="11" type="ORF">CAAN4_H19570</name>
</gene>
<proteinExistence type="inferred from homology"/>
<evidence type="ECO:0000256" key="9">
    <source>
        <dbReference type="SAM" id="MobiDB-lite"/>
    </source>
</evidence>
<evidence type="ECO:0000256" key="6">
    <source>
        <dbReference type="ARBA" id="ARBA00022989"/>
    </source>
</evidence>
<name>A0ABP0EQH5_9ASCO</name>
<dbReference type="PANTHER" id="PTHR19315">
    <property type="entry name" value="ER MEMBRANE PROTEIN COMPLEX SUBUNIT 4"/>
    <property type="match status" value="1"/>
</dbReference>
<keyword evidence="7 8" id="KW-0472">Membrane</keyword>
<feature type="region of interest" description="Disordered" evidence="9">
    <location>
        <begin position="16"/>
        <end position="36"/>
    </location>
</feature>
<protein>
    <recommendedName>
        <fullName evidence="3 8">ER membrane protein complex subunit 4</fullName>
    </recommendedName>
</protein>
<keyword evidence="5" id="KW-0256">Endoplasmic reticulum</keyword>
<dbReference type="InterPro" id="IPR009445">
    <property type="entry name" value="TMEM85/Emc4"/>
</dbReference>
<evidence type="ECO:0000256" key="2">
    <source>
        <dbReference type="ARBA" id="ARBA00007715"/>
    </source>
</evidence>
<keyword evidence="4 10" id="KW-0812">Transmembrane</keyword>
<sequence>MSELINPTIVKTAKSLKSPPGYELSTDTSSTKKNSTITATKKDPLQIAELKVKKAWEVALGPAKSIPMNLIMSYMTGNSLQIIPIMMTFMLLLNPLKAIFSETNSSFRNLTTPENGTDILLAKIVFVICQLGCAGVGVWKLNSMGLIPNNRSDWLAWEDAVNVKEWSSIF</sequence>
<keyword evidence="12" id="KW-1185">Reference proteome</keyword>
<feature type="transmembrane region" description="Helical" evidence="10">
    <location>
        <begin position="120"/>
        <end position="141"/>
    </location>
</feature>
<evidence type="ECO:0000256" key="7">
    <source>
        <dbReference type="ARBA" id="ARBA00023136"/>
    </source>
</evidence>
<dbReference type="Proteomes" id="UP001497600">
    <property type="component" value="Chromosome H"/>
</dbReference>
<evidence type="ECO:0000256" key="8">
    <source>
        <dbReference type="PIRNR" id="PIRNR017207"/>
    </source>
</evidence>
<evidence type="ECO:0000256" key="5">
    <source>
        <dbReference type="ARBA" id="ARBA00022824"/>
    </source>
</evidence>
<comment type="subcellular location">
    <subcellularLocation>
        <location evidence="1">Endoplasmic reticulum membrane</location>
        <topology evidence="1">Multi-pass membrane protein</topology>
    </subcellularLocation>
</comment>
<evidence type="ECO:0000256" key="4">
    <source>
        <dbReference type="ARBA" id="ARBA00022692"/>
    </source>
</evidence>
<feature type="transmembrane region" description="Helical" evidence="10">
    <location>
        <begin position="82"/>
        <end position="100"/>
    </location>
</feature>
<organism evidence="11 12">
    <name type="scientific">[Candida] anglica</name>
    <dbReference type="NCBI Taxonomy" id="148631"/>
    <lineage>
        <taxon>Eukaryota</taxon>
        <taxon>Fungi</taxon>
        <taxon>Dikarya</taxon>
        <taxon>Ascomycota</taxon>
        <taxon>Saccharomycotina</taxon>
        <taxon>Pichiomycetes</taxon>
        <taxon>Debaryomycetaceae</taxon>
        <taxon>Kurtzmaniella</taxon>
    </lineage>
</organism>
<dbReference type="PIRSF" id="PIRSF017207">
    <property type="entry name" value="UCP017207_TM-p85"/>
    <property type="match status" value="1"/>
</dbReference>
<evidence type="ECO:0000256" key="3">
    <source>
        <dbReference type="ARBA" id="ARBA00020820"/>
    </source>
</evidence>
<evidence type="ECO:0000313" key="11">
    <source>
        <dbReference type="EMBL" id="CAK7921869.1"/>
    </source>
</evidence>
<comment type="similarity">
    <text evidence="2 8">Belongs to the EMC4 family.</text>
</comment>
<dbReference type="EMBL" id="OZ004260">
    <property type="protein sequence ID" value="CAK7921869.1"/>
    <property type="molecule type" value="Genomic_DNA"/>
</dbReference>
<evidence type="ECO:0000256" key="10">
    <source>
        <dbReference type="SAM" id="Phobius"/>
    </source>
</evidence>
<evidence type="ECO:0000256" key="1">
    <source>
        <dbReference type="ARBA" id="ARBA00004477"/>
    </source>
</evidence>